<name>A0A1L0D504_9ASCO</name>
<gene>
    <name evidence="2" type="ORF">SAMEA4029009_CIC11G00000002876</name>
</gene>
<organism evidence="2 3">
    <name type="scientific">Sungouiella intermedia</name>
    <dbReference type="NCBI Taxonomy" id="45354"/>
    <lineage>
        <taxon>Eukaryota</taxon>
        <taxon>Fungi</taxon>
        <taxon>Dikarya</taxon>
        <taxon>Ascomycota</taxon>
        <taxon>Saccharomycotina</taxon>
        <taxon>Pichiomycetes</taxon>
        <taxon>Metschnikowiaceae</taxon>
        <taxon>Sungouiella</taxon>
    </lineage>
</organism>
<protein>
    <submittedName>
        <fullName evidence="2">CIC11C00000002876</fullName>
    </submittedName>
</protein>
<feature type="compositionally biased region" description="Polar residues" evidence="1">
    <location>
        <begin position="49"/>
        <end position="59"/>
    </location>
</feature>
<evidence type="ECO:0000256" key="1">
    <source>
        <dbReference type="SAM" id="MobiDB-lite"/>
    </source>
</evidence>
<sequence>MKTNSRSYSLGAILHTKDDLRQQELLAINDINSDRLDQTGNGEAKKTLENNNLRNAQQN</sequence>
<evidence type="ECO:0000313" key="2">
    <source>
        <dbReference type="EMBL" id="SGZ51572.1"/>
    </source>
</evidence>
<reference evidence="2 3" key="1">
    <citation type="submission" date="2016-10" db="EMBL/GenBank/DDBJ databases">
        <authorList>
            <person name="de Groot N.N."/>
        </authorList>
    </citation>
    <scope>NUCLEOTIDE SEQUENCE [LARGE SCALE GENOMIC DNA]</scope>
    <source>
        <strain evidence="2 3">PYCC 4715</strain>
    </source>
</reference>
<dbReference type="AlphaFoldDB" id="A0A1L0D504"/>
<evidence type="ECO:0000313" key="3">
    <source>
        <dbReference type="Proteomes" id="UP000182259"/>
    </source>
</evidence>
<dbReference type="Proteomes" id="UP000182259">
    <property type="component" value="Chromosome II"/>
</dbReference>
<feature type="compositionally biased region" description="Basic and acidic residues" evidence="1">
    <location>
        <begin position="34"/>
        <end position="48"/>
    </location>
</feature>
<dbReference type="EMBL" id="LT635765">
    <property type="protein sequence ID" value="SGZ51572.1"/>
    <property type="molecule type" value="Genomic_DNA"/>
</dbReference>
<proteinExistence type="predicted"/>
<feature type="region of interest" description="Disordered" evidence="1">
    <location>
        <begin position="34"/>
        <end position="59"/>
    </location>
</feature>
<accession>A0A1L0D504</accession>